<evidence type="ECO:0000256" key="2">
    <source>
        <dbReference type="SAM" id="SignalP"/>
    </source>
</evidence>
<evidence type="ECO:0000313" key="3">
    <source>
        <dbReference type="EMBL" id="SDH22323.1"/>
    </source>
</evidence>
<protein>
    <recommendedName>
        <fullName evidence="5">DUF5666 domain-containing protein</fullName>
    </recommendedName>
</protein>
<evidence type="ECO:0000256" key="1">
    <source>
        <dbReference type="SAM" id="MobiDB-lite"/>
    </source>
</evidence>
<feature type="compositionally biased region" description="Pro residues" evidence="1">
    <location>
        <begin position="38"/>
        <end position="49"/>
    </location>
</feature>
<feature type="signal peptide" evidence="2">
    <location>
        <begin position="1"/>
        <end position="33"/>
    </location>
</feature>
<name>A0A1G8AN92_9BURK</name>
<feature type="compositionally biased region" description="Pro residues" evidence="1">
    <location>
        <begin position="57"/>
        <end position="76"/>
    </location>
</feature>
<evidence type="ECO:0000313" key="4">
    <source>
        <dbReference type="Proteomes" id="UP000199706"/>
    </source>
</evidence>
<organism evidence="3 4">
    <name type="scientific">Paraburkholderia phenazinium</name>
    <dbReference type="NCBI Taxonomy" id="60549"/>
    <lineage>
        <taxon>Bacteria</taxon>
        <taxon>Pseudomonadati</taxon>
        <taxon>Pseudomonadota</taxon>
        <taxon>Betaproteobacteria</taxon>
        <taxon>Burkholderiales</taxon>
        <taxon>Burkholderiaceae</taxon>
        <taxon>Paraburkholderia</taxon>
    </lineage>
</organism>
<feature type="chain" id="PRO_5011689746" description="DUF5666 domain-containing protein" evidence="2">
    <location>
        <begin position="34"/>
        <end position="270"/>
    </location>
</feature>
<dbReference type="AlphaFoldDB" id="A0A1G8AN92"/>
<gene>
    <name evidence="3" type="ORF">SAMN05216466_10821</name>
</gene>
<feature type="region of interest" description="Disordered" evidence="1">
    <location>
        <begin position="251"/>
        <end position="270"/>
    </location>
</feature>
<keyword evidence="2" id="KW-0732">Signal</keyword>
<reference evidence="3 4" key="1">
    <citation type="submission" date="2016-10" db="EMBL/GenBank/DDBJ databases">
        <authorList>
            <person name="de Groot N.N."/>
        </authorList>
    </citation>
    <scope>NUCLEOTIDE SEQUENCE [LARGE SCALE GENOMIC DNA]</scope>
    <source>
        <strain evidence="3 4">LMG 2247</strain>
    </source>
</reference>
<dbReference type="RefSeq" id="WP_244106268.1">
    <property type="nucleotide sequence ID" value="NZ_CADERL010000011.1"/>
</dbReference>
<dbReference type="EMBL" id="FNCJ01000008">
    <property type="protein sequence ID" value="SDH22323.1"/>
    <property type="molecule type" value="Genomic_DNA"/>
</dbReference>
<accession>A0A1G8AN92</accession>
<evidence type="ECO:0008006" key="5">
    <source>
        <dbReference type="Google" id="ProtNLM"/>
    </source>
</evidence>
<sequence>MQAIPNYPLGSIATRILSAMSLAALMAASNGCAAQTQPEPPTAPAPAPSPAATGATPPVPPPGVAAMAPPPPPAGGPAPLTDAGNLTTAQGIVARFLTNPDGDVDGLLTSDGLLVRVPPHMGPQLTSMVRPGDNVQVSGRRDVGGALAAQRITDTRSGQQLENQPPLPGTQRLPLELRGVALSPLSVQGQVAHVTTAPRGEPDGVILADGTVIRLTPPIAQQFPTLVQTGAKVSAQGYGTRTPYGTALQATAFGPPGNLTRLYDRAPPAP</sequence>
<proteinExistence type="predicted"/>
<dbReference type="Proteomes" id="UP000199706">
    <property type="component" value="Unassembled WGS sequence"/>
</dbReference>
<feature type="region of interest" description="Disordered" evidence="1">
    <location>
        <begin position="32"/>
        <end position="83"/>
    </location>
</feature>